<name>A0A512E2S3_9PROT</name>
<dbReference type="OrthoDB" id="7218392at2"/>
<accession>A0A512E2S3</accession>
<protein>
    <submittedName>
        <fullName evidence="2">Uncharacterized protein</fullName>
    </submittedName>
</protein>
<comment type="caution">
    <text evidence="2">The sequence shown here is derived from an EMBL/GenBank/DDBJ whole genome shotgun (WGS) entry which is preliminary data.</text>
</comment>
<evidence type="ECO:0000256" key="1">
    <source>
        <dbReference type="SAM" id="MobiDB-lite"/>
    </source>
</evidence>
<dbReference type="AlphaFoldDB" id="A0A512E2S3"/>
<sequence>MLAQIRQALETDGDRRSPLQQWMASNFDDLSTMLADARPNWNRLTQAFMAAGFRNLDGSDLQPGSVRQTWYRVRRRKLARQSRTSIPAPTVEVLSPITQPAAKTAQPPDDDPMAALRAEMNRRSGRI</sequence>
<proteinExistence type="predicted"/>
<evidence type="ECO:0000313" key="2">
    <source>
        <dbReference type="EMBL" id="GEO43032.1"/>
    </source>
</evidence>
<dbReference type="EMBL" id="BJYZ01000059">
    <property type="protein sequence ID" value="GEO43032.1"/>
    <property type="molecule type" value="Genomic_DNA"/>
</dbReference>
<evidence type="ECO:0000313" key="3">
    <source>
        <dbReference type="Proteomes" id="UP000321523"/>
    </source>
</evidence>
<gene>
    <name evidence="2" type="ORF">SAE02_71800</name>
</gene>
<feature type="region of interest" description="Disordered" evidence="1">
    <location>
        <begin position="79"/>
        <end position="127"/>
    </location>
</feature>
<keyword evidence="3" id="KW-1185">Reference proteome</keyword>
<reference evidence="2 3" key="1">
    <citation type="submission" date="2019-07" db="EMBL/GenBank/DDBJ databases">
        <title>Whole genome shotgun sequence of Skermanella aerolata NBRC 106429.</title>
        <authorList>
            <person name="Hosoyama A."/>
            <person name="Uohara A."/>
            <person name="Ohji S."/>
            <person name="Ichikawa N."/>
        </authorList>
    </citation>
    <scope>NUCLEOTIDE SEQUENCE [LARGE SCALE GENOMIC DNA]</scope>
    <source>
        <strain evidence="2 3">NBRC 106429</strain>
    </source>
</reference>
<dbReference type="RefSeq" id="WP_147041214.1">
    <property type="nucleotide sequence ID" value="NZ_BJYZ01000059.1"/>
</dbReference>
<dbReference type="Proteomes" id="UP000321523">
    <property type="component" value="Unassembled WGS sequence"/>
</dbReference>
<organism evidence="2 3">
    <name type="scientific">Skermanella aerolata</name>
    <dbReference type="NCBI Taxonomy" id="393310"/>
    <lineage>
        <taxon>Bacteria</taxon>
        <taxon>Pseudomonadati</taxon>
        <taxon>Pseudomonadota</taxon>
        <taxon>Alphaproteobacteria</taxon>
        <taxon>Rhodospirillales</taxon>
        <taxon>Azospirillaceae</taxon>
        <taxon>Skermanella</taxon>
    </lineage>
</organism>